<feature type="compositionally biased region" description="Low complexity" evidence="1">
    <location>
        <begin position="42"/>
        <end position="57"/>
    </location>
</feature>
<feature type="compositionally biased region" description="Low complexity" evidence="1">
    <location>
        <begin position="24"/>
        <end position="34"/>
    </location>
</feature>
<name>A0A1H0BZ27_9ACTN</name>
<feature type="transmembrane region" description="Helical" evidence="2">
    <location>
        <begin position="72"/>
        <end position="92"/>
    </location>
</feature>
<feature type="compositionally biased region" description="Low complexity" evidence="1">
    <location>
        <begin position="1"/>
        <end position="11"/>
    </location>
</feature>
<dbReference type="OrthoDB" id="3855521at2"/>
<keyword evidence="4" id="KW-1185">Reference proteome</keyword>
<keyword evidence="2" id="KW-0812">Transmembrane</keyword>
<feature type="region of interest" description="Disordered" evidence="1">
    <location>
        <begin position="1"/>
        <end position="62"/>
    </location>
</feature>
<dbReference type="Proteomes" id="UP000199341">
    <property type="component" value="Unassembled WGS sequence"/>
</dbReference>
<feature type="compositionally biased region" description="Gly residues" evidence="1">
    <location>
        <begin position="12"/>
        <end position="23"/>
    </location>
</feature>
<sequence>MTGTSGASGETSGTGTGTEGGAADGTASGAETPAGAPPAPAAPVAAPLTAGPALPTGDQSERWKEKATRLRVIFYVAGTHLLAAILWFFFYIGSHTHK</sequence>
<dbReference type="InterPro" id="IPR046129">
    <property type="entry name" value="DUF6126"/>
</dbReference>
<dbReference type="Pfam" id="PF19621">
    <property type="entry name" value="DUF6126"/>
    <property type="match status" value="1"/>
</dbReference>
<evidence type="ECO:0000313" key="3">
    <source>
        <dbReference type="EMBL" id="SDN50760.1"/>
    </source>
</evidence>
<evidence type="ECO:0000256" key="1">
    <source>
        <dbReference type="SAM" id="MobiDB-lite"/>
    </source>
</evidence>
<proteinExistence type="predicted"/>
<keyword evidence="2" id="KW-1133">Transmembrane helix</keyword>
<dbReference type="EMBL" id="FNIE01000004">
    <property type="protein sequence ID" value="SDN50760.1"/>
    <property type="molecule type" value="Genomic_DNA"/>
</dbReference>
<accession>A0A1H0BZ27</accession>
<dbReference type="RefSeq" id="WP_093784121.1">
    <property type="nucleotide sequence ID" value="NZ_FNIE01000004.1"/>
</dbReference>
<keyword evidence="2" id="KW-0472">Membrane</keyword>
<dbReference type="STRING" id="310781.SAMN05216259_104356"/>
<evidence type="ECO:0000313" key="4">
    <source>
        <dbReference type="Proteomes" id="UP000199341"/>
    </source>
</evidence>
<organism evidence="3 4">
    <name type="scientific">Actinacidiphila guanduensis</name>
    <dbReference type="NCBI Taxonomy" id="310781"/>
    <lineage>
        <taxon>Bacteria</taxon>
        <taxon>Bacillati</taxon>
        <taxon>Actinomycetota</taxon>
        <taxon>Actinomycetes</taxon>
        <taxon>Kitasatosporales</taxon>
        <taxon>Streptomycetaceae</taxon>
        <taxon>Actinacidiphila</taxon>
    </lineage>
</organism>
<evidence type="ECO:0008006" key="5">
    <source>
        <dbReference type="Google" id="ProtNLM"/>
    </source>
</evidence>
<dbReference type="AlphaFoldDB" id="A0A1H0BZ27"/>
<reference evidence="3 4" key="1">
    <citation type="submission" date="2016-10" db="EMBL/GenBank/DDBJ databases">
        <authorList>
            <person name="de Groot N.N."/>
        </authorList>
    </citation>
    <scope>NUCLEOTIDE SEQUENCE [LARGE SCALE GENOMIC DNA]</scope>
    <source>
        <strain evidence="3 4">CGMCC 4.2022</strain>
    </source>
</reference>
<protein>
    <recommendedName>
        <fullName evidence="5">Small hydrophobic protein</fullName>
    </recommendedName>
</protein>
<gene>
    <name evidence="3" type="ORF">SAMN05216259_104356</name>
</gene>
<evidence type="ECO:0000256" key="2">
    <source>
        <dbReference type="SAM" id="Phobius"/>
    </source>
</evidence>